<dbReference type="EMBL" id="QJSP01000003">
    <property type="protein sequence ID" value="PYE19380.1"/>
    <property type="molecule type" value="Genomic_DNA"/>
</dbReference>
<reference evidence="3 4" key="1">
    <citation type="submission" date="2018-06" db="EMBL/GenBank/DDBJ databases">
        <title>Genomic Encyclopedia of Type Strains, Phase IV (KMG-IV): sequencing the most valuable type-strain genomes for metagenomic binning, comparative biology and taxonomic classification.</title>
        <authorList>
            <person name="Goeker M."/>
        </authorList>
    </citation>
    <scope>NUCLEOTIDE SEQUENCE [LARGE SCALE GENOMIC DNA]</scope>
    <source>
        <strain evidence="3 4">DSM 45521</strain>
    </source>
</reference>
<feature type="compositionally biased region" description="Low complexity" evidence="1">
    <location>
        <begin position="35"/>
        <end position="64"/>
    </location>
</feature>
<evidence type="ECO:0000256" key="2">
    <source>
        <dbReference type="SAM" id="SignalP"/>
    </source>
</evidence>
<feature type="signal peptide" evidence="2">
    <location>
        <begin position="1"/>
        <end position="31"/>
    </location>
</feature>
<evidence type="ECO:0000256" key="1">
    <source>
        <dbReference type="SAM" id="MobiDB-lite"/>
    </source>
</evidence>
<name>A0A318RRS3_WILLI</name>
<keyword evidence="2" id="KW-0732">Signal</keyword>
<proteinExistence type="predicted"/>
<gene>
    <name evidence="3" type="ORF">DFR67_103293</name>
</gene>
<evidence type="ECO:0000313" key="4">
    <source>
        <dbReference type="Proteomes" id="UP000247591"/>
    </source>
</evidence>
<comment type="caution">
    <text evidence="3">The sequence shown here is derived from an EMBL/GenBank/DDBJ whole genome shotgun (WGS) entry which is preliminary data.</text>
</comment>
<dbReference type="OrthoDB" id="4232596at2"/>
<keyword evidence="4" id="KW-1185">Reference proteome</keyword>
<dbReference type="RefSeq" id="WP_110468576.1">
    <property type="nucleotide sequence ID" value="NZ_QJSP01000003.1"/>
</dbReference>
<evidence type="ECO:0000313" key="3">
    <source>
        <dbReference type="EMBL" id="PYE19380.1"/>
    </source>
</evidence>
<organism evidence="3 4">
    <name type="scientific">Williamsia limnetica</name>
    <dbReference type="NCBI Taxonomy" id="882452"/>
    <lineage>
        <taxon>Bacteria</taxon>
        <taxon>Bacillati</taxon>
        <taxon>Actinomycetota</taxon>
        <taxon>Actinomycetes</taxon>
        <taxon>Mycobacteriales</taxon>
        <taxon>Nocardiaceae</taxon>
        <taxon>Williamsia</taxon>
    </lineage>
</organism>
<feature type="chain" id="PRO_5016430269" evidence="2">
    <location>
        <begin position="32"/>
        <end position="168"/>
    </location>
</feature>
<feature type="compositionally biased region" description="Polar residues" evidence="1">
    <location>
        <begin position="79"/>
        <end position="90"/>
    </location>
</feature>
<accession>A0A318RRS3</accession>
<protein>
    <submittedName>
        <fullName evidence="3">Uncharacterized protein</fullName>
    </submittedName>
</protein>
<dbReference type="Proteomes" id="UP000247591">
    <property type="component" value="Unassembled WGS sequence"/>
</dbReference>
<sequence>MTSINTSSATSRIVNAGKVAAVIAATGAAIAACGDDGGSTSPSTTAAAATSAETGSAAAETTAAQGNSTSPYADGEYSATGTYNSPGGEQSIGVTVTLSNSVVTALTLDRSQTKGTSAEFQEKFAGGIDALVVGKSIDELDVSKVSGSSLTSGGFNNAIDQIKSEAQA</sequence>
<feature type="region of interest" description="Disordered" evidence="1">
    <location>
        <begin position="35"/>
        <end position="90"/>
    </location>
</feature>
<dbReference type="AlphaFoldDB" id="A0A318RRS3"/>